<keyword evidence="2" id="KW-1185">Reference proteome</keyword>
<name>A0A6J8AK04_MYTCO</name>
<accession>A0A6J8AK04</accession>
<proteinExistence type="predicted"/>
<dbReference type="AlphaFoldDB" id="A0A6J8AK04"/>
<dbReference type="OrthoDB" id="10505077at2759"/>
<evidence type="ECO:0000313" key="2">
    <source>
        <dbReference type="Proteomes" id="UP000507470"/>
    </source>
</evidence>
<gene>
    <name evidence="1" type="ORF">MCOR_8361</name>
</gene>
<dbReference type="Proteomes" id="UP000507470">
    <property type="component" value="Unassembled WGS sequence"/>
</dbReference>
<dbReference type="EMBL" id="CACVKT020001552">
    <property type="protein sequence ID" value="CAC5369024.1"/>
    <property type="molecule type" value="Genomic_DNA"/>
</dbReference>
<evidence type="ECO:0000313" key="1">
    <source>
        <dbReference type="EMBL" id="CAC5369024.1"/>
    </source>
</evidence>
<protein>
    <submittedName>
        <fullName evidence="1">Uncharacterized protein</fullName>
    </submittedName>
</protein>
<organism evidence="1 2">
    <name type="scientific">Mytilus coruscus</name>
    <name type="common">Sea mussel</name>
    <dbReference type="NCBI Taxonomy" id="42192"/>
    <lineage>
        <taxon>Eukaryota</taxon>
        <taxon>Metazoa</taxon>
        <taxon>Spiralia</taxon>
        <taxon>Lophotrochozoa</taxon>
        <taxon>Mollusca</taxon>
        <taxon>Bivalvia</taxon>
        <taxon>Autobranchia</taxon>
        <taxon>Pteriomorphia</taxon>
        <taxon>Mytilida</taxon>
        <taxon>Mytiloidea</taxon>
        <taxon>Mytilidae</taxon>
        <taxon>Mytilinae</taxon>
        <taxon>Mytilus</taxon>
    </lineage>
</organism>
<sequence>MAIRRNNADLMHSAKFMTKELFHARNHPKYQEIELYDHLQYLLMPQAVKNQHDQFTSITTSGNRSTGEDFDFILEEKKPSAKTMDILRNSNRPVLATNLWYNKRSRFGNGNNCISCKIRERKYLSDANKLQSLHGKDLDEDLPNFIKKAAIRRCIRLKRNILQEDVEENIKLANPVPITPEERIQLEDVNNLTKNQLEKEIFNYIGKIQDIDMREYYKILFLEKAKGKKKADFVYFLSNVKEALEMDDVSEVGEESEKD</sequence>
<reference evidence="1 2" key="1">
    <citation type="submission" date="2020-06" db="EMBL/GenBank/DDBJ databases">
        <authorList>
            <person name="Li R."/>
            <person name="Bekaert M."/>
        </authorList>
    </citation>
    <scope>NUCLEOTIDE SEQUENCE [LARGE SCALE GENOMIC DNA]</scope>
    <source>
        <strain evidence="2">wild</strain>
    </source>
</reference>